<keyword evidence="2" id="KW-0812">Transmembrane</keyword>
<keyword evidence="2" id="KW-1133">Transmembrane helix</keyword>
<dbReference type="RefSeq" id="WP_167297784.1">
    <property type="nucleotide sequence ID" value="NZ_JAASQV010000001.1"/>
</dbReference>
<name>A0A7X5UVY6_9SPHN</name>
<dbReference type="AlphaFoldDB" id="A0A7X5UVY6"/>
<feature type="transmembrane region" description="Helical" evidence="2">
    <location>
        <begin position="28"/>
        <end position="49"/>
    </location>
</feature>
<comment type="caution">
    <text evidence="3">The sequence shown here is derived from an EMBL/GenBank/DDBJ whole genome shotgun (WGS) entry which is preliminary data.</text>
</comment>
<feature type="compositionally biased region" description="Polar residues" evidence="1">
    <location>
        <begin position="140"/>
        <end position="151"/>
    </location>
</feature>
<evidence type="ECO:0000313" key="4">
    <source>
        <dbReference type="Proteomes" id="UP000564677"/>
    </source>
</evidence>
<feature type="transmembrane region" description="Helical" evidence="2">
    <location>
        <begin position="56"/>
        <end position="74"/>
    </location>
</feature>
<protein>
    <submittedName>
        <fullName evidence="3">Uncharacterized protein</fullName>
    </submittedName>
</protein>
<evidence type="ECO:0000313" key="3">
    <source>
        <dbReference type="EMBL" id="NIJ63201.1"/>
    </source>
</evidence>
<dbReference type="Proteomes" id="UP000564677">
    <property type="component" value="Unassembled WGS sequence"/>
</dbReference>
<feature type="region of interest" description="Disordered" evidence="1">
    <location>
        <begin position="138"/>
        <end position="162"/>
    </location>
</feature>
<keyword evidence="2" id="KW-0472">Membrane</keyword>
<proteinExistence type="predicted"/>
<feature type="transmembrane region" description="Helical" evidence="2">
    <location>
        <begin position="107"/>
        <end position="127"/>
    </location>
</feature>
<gene>
    <name evidence="3" type="ORF">FHR20_000132</name>
</gene>
<keyword evidence="4" id="KW-1185">Reference proteome</keyword>
<evidence type="ECO:0000256" key="2">
    <source>
        <dbReference type="SAM" id="Phobius"/>
    </source>
</evidence>
<reference evidence="3 4" key="1">
    <citation type="submission" date="2020-03" db="EMBL/GenBank/DDBJ databases">
        <title>Genomic Encyclopedia of Type Strains, Phase IV (KMG-IV): sequencing the most valuable type-strain genomes for metagenomic binning, comparative biology and taxonomic classification.</title>
        <authorList>
            <person name="Goeker M."/>
        </authorList>
    </citation>
    <scope>NUCLEOTIDE SEQUENCE [LARGE SCALE GENOMIC DNA]</scope>
    <source>
        <strain evidence="3 4">DSM 4733</strain>
    </source>
</reference>
<organism evidence="3 4">
    <name type="scientific">Sphingomonas leidyi</name>
    <dbReference type="NCBI Taxonomy" id="68569"/>
    <lineage>
        <taxon>Bacteria</taxon>
        <taxon>Pseudomonadati</taxon>
        <taxon>Pseudomonadota</taxon>
        <taxon>Alphaproteobacteria</taxon>
        <taxon>Sphingomonadales</taxon>
        <taxon>Sphingomonadaceae</taxon>
        <taxon>Sphingomonas</taxon>
    </lineage>
</organism>
<sequence>MWHVAVFLILLVASVGYAFWRGGTPERIGAAVVLGGTLGSFFAVSGAHARWLNLETGLLIVDATMLAAILILVVRANRLWPIPMAALLIVQVAGHFLKTLDPQIYPFLYWLTSSLWSYLVTAILIVATHNHRRRLKKQGQDASWNASSRRSLASDPAISREP</sequence>
<accession>A0A7X5UVY6</accession>
<evidence type="ECO:0000256" key="1">
    <source>
        <dbReference type="SAM" id="MobiDB-lite"/>
    </source>
</evidence>
<dbReference type="EMBL" id="JAASQV010000001">
    <property type="protein sequence ID" value="NIJ63201.1"/>
    <property type="molecule type" value="Genomic_DNA"/>
</dbReference>